<comment type="subunit">
    <text evidence="6">Part of the activated spliceosome B/catalytic step 1 spliceosome, one of the forms of the spliceosome which has a well-formed active site but still cannot catalyze the branching reaction and is composed at least of 52 proteins, the U2, U5 and U6 snRNAs and the pre-mRNA. Recruited during early steps of activated spliceosome B maturation, it is probably one of the first proteins released from this complex as he matures to the spliceosome C complex. Component of the minor spliceosome, which splices U12-type introns.</text>
</comment>
<evidence type="ECO:0000256" key="6">
    <source>
        <dbReference type="ARBA" id="ARBA00046368"/>
    </source>
</evidence>
<dbReference type="PANTHER" id="PTHR45625">
    <property type="entry name" value="PEPTIDYL-PROLYL CIS-TRANS ISOMERASE-RELATED"/>
    <property type="match status" value="1"/>
</dbReference>
<comment type="subcellular location">
    <subcellularLocation>
        <location evidence="1">Nucleus</location>
    </subcellularLocation>
</comment>
<dbReference type="PANTHER" id="PTHR45625:SF6">
    <property type="entry name" value="SPLICEOSOME-ASSOCIATED PROTEIN CWC27 HOMOLOG"/>
    <property type="match status" value="1"/>
</dbReference>
<dbReference type="Gene3D" id="2.40.100.10">
    <property type="entry name" value="Cyclophilin-like"/>
    <property type="match status" value="3"/>
</dbReference>
<evidence type="ECO:0000256" key="2">
    <source>
        <dbReference type="ARBA" id="ARBA00007365"/>
    </source>
</evidence>
<dbReference type="EMBL" id="KQ780345">
    <property type="protein sequence ID" value="OAD51957.1"/>
    <property type="molecule type" value="Genomic_DNA"/>
</dbReference>
<evidence type="ECO:0000256" key="5">
    <source>
        <dbReference type="ARBA" id="ARBA00042090"/>
    </source>
</evidence>
<keyword evidence="3" id="KW-0539">Nucleus</keyword>
<evidence type="ECO:0000256" key="4">
    <source>
        <dbReference type="ARBA" id="ARBA00040027"/>
    </source>
</evidence>
<evidence type="ECO:0000313" key="10">
    <source>
        <dbReference type="Proteomes" id="UP000250275"/>
    </source>
</evidence>
<dbReference type="GO" id="GO:0071013">
    <property type="term" value="C:catalytic step 2 spliceosome"/>
    <property type="evidence" value="ECO:0007669"/>
    <property type="project" value="TreeGrafter"/>
</dbReference>
<dbReference type="InterPro" id="IPR029000">
    <property type="entry name" value="Cyclophilin-like_dom_sf"/>
</dbReference>
<dbReference type="InterPro" id="IPR044666">
    <property type="entry name" value="Cyclophilin_A-like"/>
</dbReference>
<gene>
    <name evidence="9" type="ORF">WN48_03743</name>
</gene>
<feature type="compositionally biased region" description="Basic and acidic residues" evidence="7">
    <location>
        <begin position="115"/>
        <end position="136"/>
    </location>
</feature>
<evidence type="ECO:0000256" key="1">
    <source>
        <dbReference type="ARBA" id="ARBA00004123"/>
    </source>
</evidence>
<evidence type="ECO:0000256" key="3">
    <source>
        <dbReference type="ARBA" id="ARBA00023242"/>
    </source>
</evidence>
<dbReference type="Pfam" id="PF00160">
    <property type="entry name" value="Pro_isomerase"/>
    <property type="match status" value="2"/>
</dbReference>
<feature type="domain" description="PPIase cyclophilin-type" evidence="8">
    <location>
        <begin position="153"/>
        <end position="300"/>
    </location>
</feature>
<dbReference type="PROSITE" id="PS50072">
    <property type="entry name" value="CSA_PPIASE_2"/>
    <property type="match status" value="1"/>
</dbReference>
<organism evidence="9 10">
    <name type="scientific">Eufriesea mexicana</name>
    <dbReference type="NCBI Taxonomy" id="516756"/>
    <lineage>
        <taxon>Eukaryota</taxon>
        <taxon>Metazoa</taxon>
        <taxon>Ecdysozoa</taxon>
        <taxon>Arthropoda</taxon>
        <taxon>Hexapoda</taxon>
        <taxon>Insecta</taxon>
        <taxon>Pterygota</taxon>
        <taxon>Neoptera</taxon>
        <taxon>Endopterygota</taxon>
        <taxon>Hymenoptera</taxon>
        <taxon>Apocrita</taxon>
        <taxon>Aculeata</taxon>
        <taxon>Apoidea</taxon>
        <taxon>Anthophila</taxon>
        <taxon>Apidae</taxon>
        <taxon>Eufriesea</taxon>
    </lineage>
</organism>
<dbReference type="GO" id="GO:0003755">
    <property type="term" value="F:peptidyl-prolyl cis-trans isomerase activity"/>
    <property type="evidence" value="ECO:0007669"/>
    <property type="project" value="InterPro"/>
</dbReference>
<dbReference type="InterPro" id="IPR002130">
    <property type="entry name" value="Cyclophilin-type_PPIase_dom"/>
</dbReference>
<feature type="region of interest" description="Disordered" evidence="7">
    <location>
        <begin position="101"/>
        <end position="136"/>
    </location>
</feature>
<accession>A0A310SC82</accession>
<protein>
    <recommendedName>
        <fullName evidence="4">Spliceosome-associated protein CWC27 homolog</fullName>
    </recommendedName>
    <alternativeName>
        <fullName evidence="5">Probable inactive peptidyl-prolyl cis-trans isomerase CWC27 homolog</fullName>
    </alternativeName>
</protein>
<evidence type="ECO:0000256" key="7">
    <source>
        <dbReference type="SAM" id="MobiDB-lite"/>
    </source>
</evidence>
<dbReference type="AlphaFoldDB" id="A0A310SC82"/>
<comment type="similarity">
    <text evidence="2">Belongs to the cyclophilin-type PPIase family.</text>
</comment>
<sequence length="539" mass="61288">MEKVKAARIMGLWHMELIGPVKLMLKGDKELWAKETPKTCRNFIQLCMEGYWDNNIFHTQGGDPTDTGESCKIYGDSKTKTAAIKDFNLLSYGAEAEEDEEESAILNRKSSGMGKNKERKEDRSSDWESDDEVKTPEELEVIKKEKELVYCLHYNYVVMKTTVGDIEAELWVKETPKTCRNFIQLCMEGYWDNNIFHTQGGDPTDTGESCKIYGEPFKDDFRTRLRSCGRGLIAGGYAGEDDNGFQFLFTVGSTLELHNKHTIFCKGTGQTIYNMLELEEALVDENARPFYPPRLIKIMILNNPFSDITPRIIVQESEEAKDNSKTKTAAIKDFNILSFGEEAEEDEEETVILNKKFSDRYKSAHDHLIDESDDEVKTKEELEVIKKEKEIIKGFTTQGGDPTVEAGKMYGGPFKDKFHIRLHFGRQNLTAMANFGKDDDVIGETTYNILKLEEAFLDANERLLYPPRLLKSIIMNNPFSDIIPRIIVQESEEVKHGSKTKTVAVKDKSAYGHLTDPKLNSQPVVVPAGLVSKERKEDN</sequence>
<dbReference type="SUPFAM" id="SSF50891">
    <property type="entry name" value="Cyclophilin-like"/>
    <property type="match status" value="3"/>
</dbReference>
<reference evidence="9 10" key="1">
    <citation type="submission" date="2015-07" db="EMBL/GenBank/DDBJ databases">
        <title>The genome of Eufriesea mexicana.</title>
        <authorList>
            <person name="Pan H."/>
            <person name="Kapheim K."/>
        </authorList>
    </citation>
    <scope>NUCLEOTIDE SEQUENCE [LARGE SCALE GENOMIC DNA]</scope>
    <source>
        <strain evidence="9">0111107269</strain>
        <tissue evidence="9">Whole body</tissue>
    </source>
</reference>
<evidence type="ECO:0000313" key="9">
    <source>
        <dbReference type="EMBL" id="OAD51957.1"/>
    </source>
</evidence>
<dbReference type="Proteomes" id="UP000250275">
    <property type="component" value="Unassembled WGS sequence"/>
</dbReference>
<name>A0A310SC82_9HYME</name>
<evidence type="ECO:0000259" key="8">
    <source>
        <dbReference type="PROSITE" id="PS50072"/>
    </source>
</evidence>
<proteinExistence type="inferred from homology"/>
<keyword evidence="10" id="KW-1185">Reference proteome</keyword>
<dbReference type="OrthoDB" id="442970at2759"/>
<keyword evidence="9" id="KW-0413">Isomerase</keyword>